<evidence type="ECO:0000256" key="4">
    <source>
        <dbReference type="ARBA" id="ARBA00023136"/>
    </source>
</evidence>
<dbReference type="GO" id="GO:0005886">
    <property type="term" value="C:plasma membrane"/>
    <property type="evidence" value="ECO:0007669"/>
    <property type="project" value="UniProtKB-SubCell"/>
</dbReference>
<name>A0A423UFW0_9BIFI</name>
<accession>A0A423UFW0</accession>
<dbReference type="GO" id="GO:0005524">
    <property type="term" value="F:ATP binding"/>
    <property type="evidence" value="ECO:0007669"/>
    <property type="project" value="UniProtKB-KW"/>
</dbReference>
<dbReference type="SUPFAM" id="SSF90123">
    <property type="entry name" value="ABC transporter transmembrane region"/>
    <property type="match status" value="1"/>
</dbReference>
<dbReference type="InterPro" id="IPR011527">
    <property type="entry name" value="ABC1_TM_dom"/>
</dbReference>
<feature type="transmembrane region" description="Helical" evidence="5">
    <location>
        <begin position="27"/>
        <end position="46"/>
    </location>
</feature>
<comment type="subcellular location">
    <subcellularLocation>
        <location evidence="1">Cell membrane</location>
        <topology evidence="1">Multi-pass membrane protein</topology>
    </subcellularLocation>
</comment>
<sequence>MPELIGTICSTTIAALVMFIYDWRLSLAVFWVVPVSFIIVGLSSTIQTKFGTKYLRHTIVVASGIQECLERMSQIRASGQSARYMKGLSDDINAMERA</sequence>
<feature type="transmembrane region" description="Helical" evidence="5">
    <location>
        <begin position="5"/>
        <end position="21"/>
    </location>
</feature>
<comment type="caution">
    <text evidence="7">The sequence shown here is derived from an EMBL/GenBank/DDBJ whole genome shotgun (WGS) entry which is preliminary data.</text>
</comment>
<organism evidence="7 8">
    <name type="scientific">Bifidobacterium mongoliense</name>
    <dbReference type="NCBI Taxonomy" id="518643"/>
    <lineage>
        <taxon>Bacteria</taxon>
        <taxon>Bacillati</taxon>
        <taxon>Actinomycetota</taxon>
        <taxon>Actinomycetes</taxon>
        <taxon>Bifidobacteriales</taxon>
        <taxon>Bifidobacteriaceae</taxon>
        <taxon>Bifidobacterium</taxon>
    </lineage>
</organism>
<evidence type="ECO:0000256" key="3">
    <source>
        <dbReference type="ARBA" id="ARBA00022989"/>
    </source>
</evidence>
<reference evidence="7 8" key="1">
    <citation type="submission" date="2018-07" db="EMBL/GenBank/DDBJ databases">
        <title>The role of parmesan cheese in vectoring bovine microbiota.</title>
        <authorList>
            <person name="Lugli G.A."/>
            <person name="Milani C."/>
        </authorList>
    </citation>
    <scope>NUCLEOTIDE SEQUENCE [LARGE SCALE GENOMIC DNA]</scope>
    <source>
        <strain evidence="7 8">BMONG18</strain>
    </source>
</reference>
<dbReference type="Proteomes" id="UP000285266">
    <property type="component" value="Unassembled WGS sequence"/>
</dbReference>
<dbReference type="InterPro" id="IPR036640">
    <property type="entry name" value="ABC1_TM_sf"/>
</dbReference>
<proteinExistence type="predicted"/>
<protein>
    <submittedName>
        <fullName evidence="7">ABC transporter ATP-binding protein</fullName>
    </submittedName>
</protein>
<evidence type="ECO:0000256" key="1">
    <source>
        <dbReference type="ARBA" id="ARBA00004651"/>
    </source>
</evidence>
<dbReference type="GO" id="GO:0140359">
    <property type="term" value="F:ABC-type transporter activity"/>
    <property type="evidence" value="ECO:0007669"/>
    <property type="project" value="InterPro"/>
</dbReference>
<evidence type="ECO:0000256" key="5">
    <source>
        <dbReference type="SAM" id="Phobius"/>
    </source>
</evidence>
<keyword evidence="3 5" id="KW-1133">Transmembrane helix</keyword>
<evidence type="ECO:0000313" key="7">
    <source>
        <dbReference type="EMBL" id="ROT87606.1"/>
    </source>
</evidence>
<keyword evidence="7" id="KW-0547">Nucleotide-binding</keyword>
<keyword evidence="2 5" id="KW-0812">Transmembrane</keyword>
<evidence type="ECO:0000259" key="6">
    <source>
        <dbReference type="PROSITE" id="PS50929"/>
    </source>
</evidence>
<dbReference type="EMBL" id="QRAJ01000001">
    <property type="protein sequence ID" value="ROT87606.1"/>
    <property type="molecule type" value="Genomic_DNA"/>
</dbReference>
<dbReference type="AlphaFoldDB" id="A0A423UFW0"/>
<keyword evidence="4 5" id="KW-0472">Membrane</keyword>
<evidence type="ECO:0000313" key="8">
    <source>
        <dbReference type="Proteomes" id="UP000285266"/>
    </source>
</evidence>
<gene>
    <name evidence="7" type="ORF">BMONG18_0146</name>
</gene>
<dbReference type="Gene3D" id="1.20.1560.10">
    <property type="entry name" value="ABC transporter type 1, transmembrane domain"/>
    <property type="match status" value="1"/>
</dbReference>
<keyword evidence="7" id="KW-0067">ATP-binding</keyword>
<feature type="domain" description="ABC transmembrane type-1" evidence="6">
    <location>
        <begin position="1"/>
        <end position="98"/>
    </location>
</feature>
<dbReference type="PROSITE" id="PS50929">
    <property type="entry name" value="ABC_TM1F"/>
    <property type="match status" value="1"/>
</dbReference>
<evidence type="ECO:0000256" key="2">
    <source>
        <dbReference type="ARBA" id="ARBA00022692"/>
    </source>
</evidence>